<sequence>MTMRSWWIHSGQSLNRSCSRVWDHIMWSLWPWTKNQSLPWPIHVHIWTIGGLLLQW</sequence>
<dbReference type="AlphaFoldDB" id="A0A165D859"/>
<dbReference type="RefSeq" id="XP_040762043.1">
    <property type="nucleotide sequence ID" value="XM_040901905.1"/>
</dbReference>
<dbReference type="Proteomes" id="UP000076871">
    <property type="component" value="Unassembled WGS sequence"/>
</dbReference>
<evidence type="ECO:0000313" key="1">
    <source>
        <dbReference type="EMBL" id="KZT04303.1"/>
    </source>
</evidence>
<reference evidence="1 2" key="1">
    <citation type="journal article" date="2016" name="Mol. Biol. Evol.">
        <title>Comparative Genomics of Early-Diverging Mushroom-Forming Fungi Provides Insights into the Origins of Lignocellulose Decay Capabilities.</title>
        <authorList>
            <person name="Nagy L.G."/>
            <person name="Riley R."/>
            <person name="Tritt A."/>
            <person name="Adam C."/>
            <person name="Daum C."/>
            <person name="Floudas D."/>
            <person name="Sun H."/>
            <person name="Yadav J.S."/>
            <person name="Pangilinan J."/>
            <person name="Larsson K.H."/>
            <person name="Matsuura K."/>
            <person name="Barry K."/>
            <person name="Labutti K."/>
            <person name="Kuo R."/>
            <person name="Ohm R.A."/>
            <person name="Bhattacharya S.S."/>
            <person name="Shirouzu T."/>
            <person name="Yoshinaga Y."/>
            <person name="Martin F.M."/>
            <person name="Grigoriev I.V."/>
            <person name="Hibbett D.S."/>
        </authorList>
    </citation>
    <scope>NUCLEOTIDE SEQUENCE [LARGE SCALE GENOMIC DNA]</scope>
    <source>
        <strain evidence="1 2">93-53</strain>
    </source>
</reference>
<keyword evidence="2" id="KW-1185">Reference proteome</keyword>
<dbReference type="EMBL" id="KV427637">
    <property type="protein sequence ID" value="KZT04303.1"/>
    <property type="molecule type" value="Genomic_DNA"/>
</dbReference>
<organism evidence="1 2">
    <name type="scientific">Laetiporus sulphureus 93-53</name>
    <dbReference type="NCBI Taxonomy" id="1314785"/>
    <lineage>
        <taxon>Eukaryota</taxon>
        <taxon>Fungi</taxon>
        <taxon>Dikarya</taxon>
        <taxon>Basidiomycota</taxon>
        <taxon>Agaricomycotina</taxon>
        <taxon>Agaricomycetes</taxon>
        <taxon>Polyporales</taxon>
        <taxon>Laetiporus</taxon>
    </lineage>
</organism>
<gene>
    <name evidence="1" type="ORF">LAESUDRAFT_304025</name>
</gene>
<evidence type="ECO:0000313" key="2">
    <source>
        <dbReference type="Proteomes" id="UP000076871"/>
    </source>
</evidence>
<accession>A0A165D859</accession>
<proteinExistence type="predicted"/>
<name>A0A165D859_9APHY</name>
<dbReference type="GeneID" id="63818936"/>
<protein>
    <submittedName>
        <fullName evidence="1">Uncharacterized protein</fullName>
    </submittedName>
</protein>
<dbReference type="InParanoid" id="A0A165D859"/>